<comment type="subcellular location">
    <subcellularLocation>
        <location evidence="1">Nucleus</location>
    </subcellularLocation>
</comment>
<organism evidence="6 7">
    <name type="scientific">Diacronema lutheri</name>
    <name type="common">Unicellular marine alga</name>
    <name type="synonym">Monochrysis lutheri</name>
    <dbReference type="NCBI Taxonomy" id="2081491"/>
    <lineage>
        <taxon>Eukaryota</taxon>
        <taxon>Haptista</taxon>
        <taxon>Haptophyta</taxon>
        <taxon>Pavlovophyceae</taxon>
        <taxon>Pavlovales</taxon>
        <taxon>Pavlovaceae</taxon>
        <taxon>Diacronema</taxon>
    </lineage>
</organism>
<dbReference type="PANTHER" id="PTHR13952">
    <property type="entry name" value="U1 SMALL NUCLEAR RIBONUCLEOPROTEIN 70 KD"/>
    <property type="match status" value="1"/>
</dbReference>
<evidence type="ECO:0000256" key="1">
    <source>
        <dbReference type="ARBA" id="ARBA00004123"/>
    </source>
</evidence>
<dbReference type="GO" id="GO:0071011">
    <property type="term" value="C:precatalytic spliceosome"/>
    <property type="evidence" value="ECO:0007669"/>
    <property type="project" value="TreeGrafter"/>
</dbReference>
<comment type="caution">
    <text evidence="6">The sequence shown here is derived from an EMBL/GenBank/DDBJ whole genome shotgun (WGS) entry which is preliminary data.</text>
</comment>
<feature type="compositionally biased region" description="Gly residues" evidence="4">
    <location>
        <begin position="296"/>
        <end position="325"/>
    </location>
</feature>
<dbReference type="InterPro" id="IPR035979">
    <property type="entry name" value="RBD_domain_sf"/>
</dbReference>
<evidence type="ECO:0000256" key="4">
    <source>
        <dbReference type="SAM" id="MobiDB-lite"/>
    </source>
</evidence>
<dbReference type="PANTHER" id="PTHR13952:SF6">
    <property type="entry name" value="U11_U12 SMALL NUCLEAR RIBONUCLEOPROTEIN 35 KDA PROTEIN"/>
    <property type="match status" value="1"/>
</dbReference>
<evidence type="ECO:0000313" key="7">
    <source>
        <dbReference type="Proteomes" id="UP000751190"/>
    </source>
</evidence>
<keyword evidence="3" id="KW-0694">RNA-binding</keyword>
<feature type="compositionally biased region" description="Basic residues" evidence="4">
    <location>
        <begin position="1"/>
        <end position="12"/>
    </location>
</feature>
<dbReference type="SUPFAM" id="SSF54928">
    <property type="entry name" value="RNA-binding domain, RBD"/>
    <property type="match status" value="1"/>
</dbReference>
<dbReference type="InterPro" id="IPR012677">
    <property type="entry name" value="Nucleotide-bd_a/b_plait_sf"/>
</dbReference>
<protein>
    <recommendedName>
        <fullName evidence="5">RRM domain-containing protein</fullName>
    </recommendedName>
</protein>
<dbReference type="OMA" id="SEELMEW"/>
<dbReference type="Gene3D" id="3.30.70.330">
    <property type="match status" value="1"/>
</dbReference>
<dbReference type="OrthoDB" id="439808at2759"/>
<evidence type="ECO:0000256" key="2">
    <source>
        <dbReference type="ARBA" id="ARBA00023242"/>
    </source>
</evidence>
<dbReference type="GO" id="GO:0003729">
    <property type="term" value="F:mRNA binding"/>
    <property type="evidence" value="ECO:0007669"/>
    <property type="project" value="TreeGrafter"/>
</dbReference>
<dbReference type="SMART" id="SM00360">
    <property type="entry name" value="RRM"/>
    <property type="match status" value="1"/>
</dbReference>
<feature type="compositionally biased region" description="Basic residues" evidence="4">
    <location>
        <begin position="48"/>
        <end position="58"/>
    </location>
</feature>
<dbReference type="GO" id="GO:0017069">
    <property type="term" value="F:snRNA binding"/>
    <property type="evidence" value="ECO:0007669"/>
    <property type="project" value="TreeGrafter"/>
</dbReference>
<dbReference type="Pfam" id="PF00076">
    <property type="entry name" value="RRM_1"/>
    <property type="match status" value="1"/>
</dbReference>
<dbReference type="CDD" id="cd21039">
    <property type="entry name" value="NURR"/>
    <property type="match status" value="1"/>
</dbReference>
<reference evidence="6" key="1">
    <citation type="submission" date="2021-05" db="EMBL/GenBank/DDBJ databases">
        <title>The genome of the haptophyte Pavlova lutheri (Diacronema luteri, Pavlovales) - a model for lipid biosynthesis in eukaryotic algae.</title>
        <authorList>
            <person name="Hulatt C.J."/>
            <person name="Posewitz M.C."/>
        </authorList>
    </citation>
    <scope>NUCLEOTIDE SEQUENCE</scope>
    <source>
        <strain evidence="6">NIVA-4/92</strain>
    </source>
</reference>
<dbReference type="InterPro" id="IPR000504">
    <property type="entry name" value="RRM_dom"/>
</dbReference>
<accession>A0A8J6CCC6</accession>
<dbReference type="EMBL" id="JAGTXO010000006">
    <property type="protein sequence ID" value="KAG8467424.1"/>
    <property type="molecule type" value="Genomic_DNA"/>
</dbReference>
<feature type="domain" description="RRM" evidence="5">
    <location>
        <begin position="85"/>
        <end position="167"/>
    </location>
</feature>
<dbReference type="InterPro" id="IPR041337">
    <property type="entry name" value="hnRNP_Q_AcD"/>
</dbReference>
<keyword evidence="2" id="KW-0539">Nucleus</keyword>
<gene>
    <name evidence="6" type="ORF">KFE25_000740</name>
</gene>
<dbReference type="Pfam" id="PF18360">
    <property type="entry name" value="hnRNP_Q_AcD"/>
    <property type="match status" value="1"/>
</dbReference>
<dbReference type="GO" id="GO:0000398">
    <property type="term" value="P:mRNA splicing, via spliceosome"/>
    <property type="evidence" value="ECO:0007669"/>
    <property type="project" value="TreeGrafter"/>
</dbReference>
<dbReference type="AlphaFoldDB" id="A0A8J6CCC6"/>
<dbReference type="PROSITE" id="PS50102">
    <property type="entry name" value="RRM"/>
    <property type="match status" value="1"/>
</dbReference>
<evidence type="ECO:0000259" key="5">
    <source>
        <dbReference type="PROSITE" id="PS50102"/>
    </source>
</evidence>
<keyword evidence="7" id="KW-1185">Reference proteome</keyword>
<dbReference type="InterPro" id="IPR051183">
    <property type="entry name" value="U1_U11-U12_snRNP_70-35kDa"/>
</dbReference>
<feature type="region of interest" description="Disordered" evidence="4">
    <location>
        <begin position="284"/>
        <end position="349"/>
    </location>
</feature>
<name>A0A8J6CCC6_DIALT</name>
<sequence length="349" mass="36570">MSAPARSHKAKRQRDEEPARVEAAAPDAEPRSALAAESVTGASEPSPRRKRPRRKKAPRAADGAHTDAGDTPGGPKAKRANPPSQTVFVGQLAFTTTEDQLRAHFAAVPGMSGPPVRVRLLSHKATGEPRGMAFVQLAGEADVHTALKSLHKSVLGGRRLNVERTVGGGGTSTARLDKIKKLRTIQDASIHRRVQSLVDAVVAEFGGDDDVDDADAPAETQETMGLRASDVDERAREFLSTVSEDLARDALRDFAESAARRVDNRPAFLMGVLKRFVEERAAEDAKAKEKARGKGKGTAGGSGGRGGGGRGGSGRGVGGRSGGGRGGERGGRDGAAADARGKRRRGSEF</sequence>
<feature type="region of interest" description="Disordered" evidence="4">
    <location>
        <begin position="1"/>
        <end position="83"/>
    </location>
</feature>
<dbReference type="Proteomes" id="UP000751190">
    <property type="component" value="Unassembled WGS sequence"/>
</dbReference>
<evidence type="ECO:0000256" key="3">
    <source>
        <dbReference type="PROSITE-ProRule" id="PRU00176"/>
    </source>
</evidence>
<evidence type="ECO:0000313" key="6">
    <source>
        <dbReference type="EMBL" id="KAG8467424.1"/>
    </source>
</evidence>
<proteinExistence type="predicted"/>